<comment type="subcellular location">
    <subcellularLocation>
        <location evidence="1">Cell membrane</location>
        <topology evidence="1">Multi-pass membrane protein</topology>
    </subcellularLocation>
</comment>
<name>A0A7S7RU95_9ACTN</name>
<evidence type="ECO:0000256" key="1">
    <source>
        <dbReference type="ARBA" id="ARBA00004651"/>
    </source>
</evidence>
<evidence type="ECO:0000256" key="2">
    <source>
        <dbReference type="ARBA" id="ARBA00022448"/>
    </source>
</evidence>
<dbReference type="InterPro" id="IPR004700">
    <property type="entry name" value="PTS_IIC_man"/>
</dbReference>
<dbReference type="RefSeq" id="WP_194370044.1">
    <property type="nucleotide sequence ID" value="NZ_CP063767.1"/>
</dbReference>
<evidence type="ECO:0000256" key="8">
    <source>
        <dbReference type="ARBA" id="ARBA00023136"/>
    </source>
</evidence>
<accession>A0A7S7RU95</accession>
<evidence type="ECO:0000256" key="9">
    <source>
        <dbReference type="SAM" id="Phobius"/>
    </source>
</evidence>
<keyword evidence="11" id="KW-1185">Reference proteome</keyword>
<sequence>MFGPALICAFVDLVFGSFDYQFGTLYGFRPIVVAPVVGLLLGDVQMGLTLGASLELLFLGSVSIGAYVPPDATSAGILCTAYAILLGFDAETAVALAMPIGSIMIALSNLFSPVTNGLSGLAPTYAAAGQDKKIVGLHWLIALIYVPIKFAVIYAAVYFGSDAVGWVLDVVPDFVLTGFSIAANMLPVMGFAMLGRMIFTKSLMPFFFLGFLLTAYANIPVLGVALIAVIIGIEKAGIFDQRKPALAAEGDDDDDF</sequence>
<feature type="transmembrane region" description="Helical" evidence="9">
    <location>
        <begin position="174"/>
        <end position="194"/>
    </location>
</feature>
<dbReference type="Pfam" id="PF03609">
    <property type="entry name" value="EII-Sor"/>
    <property type="match status" value="1"/>
</dbReference>
<dbReference type="GO" id="GO:0005886">
    <property type="term" value="C:plasma membrane"/>
    <property type="evidence" value="ECO:0007669"/>
    <property type="project" value="UniProtKB-SubCell"/>
</dbReference>
<dbReference type="KEGG" id="tio:INP52_06220"/>
<feature type="transmembrane region" description="Helical" evidence="9">
    <location>
        <begin position="139"/>
        <end position="159"/>
    </location>
</feature>
<dbReference type="PROSITE" id="PS51106">
    <property type="entry name" value="PTS_EIIC_TYPE_4"/>
    <property type="match status" value="1"/>
</dbReference>
<evidence type="ECO:0000256" key="4">
    <source>
        <dbReference type="ARBA" id="ARBA00022597"/>
    </source>
</evidence>
<dbReference type="AlphaFoldDB" id="A0A7S7RU95"/>
<proteinExistence type="predicted"/>
<keyword evidence="2" id="KW-0813">Transport</keyword>
<reference evidence="10 11" key="1">
    <citation type="submission" date="2020-10" db="EMBL/GenBank/DDBJ databases">
        <title>Olsenella immobilis sp.nov., isolated from the mud in a fermentation cellar used for the production of Chinese strong-flavoured liquor.</title>
        <authorList>
            <person name="Lu L."/>
        </authorList>
    </citation>
    <scope>NUCLEOTIDE SEQUENCE [LARGE SCALE GENOMIC DNA]</scope>
    <source>
        <strain evidence="10 11">LZLJ-2</strain>
    </source>
</reference>
<gene>
    <name evidence="10" type="ORF">INP52_06220</name>
</gene>
<evidence type="ECO:0000256" key="3">
    <source>
        <dbReference type="ARBA" id="ARBA00022475"/>
    </source>
</evidence>
<keyword evidence="4 10" id="KW-0762">Sugar transport</keyword>
<evidence type="ECO:0000256" key="7">
    <source>
        <dbReference type="ARBA" id="ARBA00022989"/>
    </source>
</evidence>
<dbReference type="PANTHER" id="PTHR32502:SF8">
    <property type="entry name" value="N-ACETYLGALACTOSAMINE PERMEASE IIC COMPONENT 1"/>
    <property type="match status" value="1"/>
</dbReference>
<feature type="transmembrane region" description="Helical" evidence="9">
    <location>
        <begin position="206"/>
        <end position="233"/>
    </location>
</feature>
<dbReference type="PANTHER" id="PTHR32502">
    <property type="entry name" value="N-ACETYLGALACTOSAMINE PERMEASE II COMPONENT-RELATED"/>
    <property type="match status" value="1"/>
</dbReference>
<keyword evidence="6 9" id="KW-0812">Transmembrane</keyword>
<keyword evidence="3" id="KW-1003">Cell membrane</keyword>
<keyword evidence="5" id="KW-0598">Phosphotransferase system</keyword>
<keyword evidence="8 9" id="KW-0472">Membrane</keyword>
<evidence type="ECO:0000256" key="5">
    <source>
        <dbReference type="ARBA" id="ARBA00022683"/>
    </source>
</evidence>
<keyword evidence="7 9" id="KW-1133">Transmembrane helix</keyword>
<dbReference type="GO" id="GO:0009401">
    <property type="term" value="P:phosphoenolpyruvate-dependent sugar phosphotransferase system"/>
    <property type="evidence" value="ECO:0007669"/>
    <property type="project" value="UniProtKB-KW"/>
</dbReference>
<dbReference type="EMBL" id="CP063767">
    <property type="protein sequence ID" value="QOY60019.1"/>
    <property type="molecule type" value="Genomic_DNA"/>
</dbReference>
<feature type="transmembrane region" description="Helical" evidence="9">
    <location>
        <begin position="20"/>
        <end position="41"/>
    </location>
</feature>
<dbReference type="Proteomes" id="UP000593735">
    <property type="component" value="Chromosome"/>
</dbReference>
<evidence type="ECO:0000313" key="11">
    <source>
        <dbReference type="Proteomes" id="UP000593735"/>
    </source>
</evidence>
<dbReference type="InterPro" id="IPR050303">
    <property type="entry name" value="GatZ_KbaZ_carbometab"/>
</dbReference>
<evidence type="ECO:0000256" key="6">
    <source>
        <dbReference type="ARBA" id="ARBA00022692"/>
    </source>
</evidence>
<evidence type="ECO:0000313" key="10">
    <source>
        <dbReference type="EMBL" id="QOY60019.1"/>
    </source>
</evidence>
<protein>
    <submittedName>
        <fullName evidence="10">PTS sugar transporter subunit IIC</fullName>
    </submittedName>
</protein>
<organism evidence="10 11">
    <name type="scientific">Thermophilibacter immobilis</name>
    <dbReference type="NCBI Taxonomy" id="2779519"/>
    <lineage>
        <taxon>Bacteria</taxon>
        <taxon>Bacillati</taxon>
        <taxon>Actinomycetota</taxon>
        <taxon>Coriobacteriia</taxon>
        <taxon>Coriobacteriales</taxon>
        <taxon>Atopobiaceae</taxon>
        <taxon>Thermophilibacter</taxon>
    </lineage>
</organism>
<feature type="transmembrane region" description="Helical" evidence="9">
    <location>
        <begin position="48"/>
        <end position="68"/>
    </location>
</feature>